<dbReference type="eggNOG" id="ENOG502R6DP">
    <property type="taxonomic scope" value="Eukaryota"/>
</dbReference>
<feature type="domain" description="KIB1-4 beta-propeller" evidence="2">
    <location>
        <begin position="67"/>
        <end position="358"/>
    </location>
</feature>
<dbReference type="PANTHER" id="PTHR44259:SF52">
    <property type="entry name" value="UBIQUITIN-PROTEIN LIGASE"/>
    <property type="match status" value="1"/>
</dbReference>
<dbReference type="GeneID" id="104223942"/>
<accession>A0A1U7WHR8</accession>
<evidence type="ECO:0000259" key="1">
    <source>
        <dbReference type="Pfam" id="PF00646"/>
    </source>
</evidence>
<gene>
    <name evidence="4" type="primary">LOC104223942</name>
</gene>
<dbReference type="InterPro" id="IPR001810">
    <property type="entry name" value="F-box_dom"/>
</dbReference>
<dbReference type="Proteomes" id="UP000189701">
    <property type="component" value="Unplaced"/>
</dbReference>
<dbReference type="Pfam" id="PF03478">
    <property type="entry name" value="Beta-prop_KIB1-4"/>
    <property type="match status" value="1"/>
</dbReference>
<dbReference type="AlphaFoldDB" id="A0A1U7WHR8"/>
<feature type="domain" description="F-box" evidence="1">
    <location>
        <begin position="4"/>
        <end position="45"/>
    </location>
</feature>
<protein>
    <submittedName>
        <fullName evidence="4">F-box protein At2g26160-like</fullName>
    </submittedName>
</protein>
<name>A0A1U7WHR8_NICSY</name>
<dbReference type="RefSeq" id="XP_009773785.1">
    <property type="nucleotide sequence ID" value="XM_009775483.1"/>
</dbReference>
<evidence type="ECO:0000313" key="3">
    <source>
        <dbReference type="Proteomes" id="UP000189701"/>
    </source>
</evidence>
<evidence type="ECO:0000259" key="2">
    <source>
        <dbReference type="Pfam" id="PF03478"/>
    </source>
</evidence>
<dbReference type="InterPro" id="IPR005174">
    <property type="entry name" value="KIB1-4_b-propeller"/>
</dbReference>
<keyword evidence="3" id="KW-1185">Reference proteome</keyword>
<dbReference type="InterPro" id="IPR050942">
    <property type="entry name" value="F-box_BR-signaling"/>
</dbReference>
<dbReference type="STRING" id="4096.A0A1U7WHR8"/>
<evidence type="ECO:0000313" key="4">
    <source>
        <dbReference type="RefSeq" id="XP_009773785.1"/>
    </source>
</evidence>
<organism evidence="3 4">
    <name type="scientific">Nicotiana sylvestris</name>
    <name type="common">Wood tobacco</name>
    <name type="synonym">South American tobacco</name>
    <dbReference type="NCBI Taxonomy" id="4096"/>
    <lineage>
        <taxon>Eukaryota</taxon>
        <taxon>Viridiplantae</taxon>
        <taxon>Streptophyta</taxon>
        <taxon>Embryophyta</taxon>
        <taxon>Tracheophyta</taxon>
        <taxon>Spermatophyta</taxon>
        <taxon>Magnoliopsida</taxon>
        <taxon>eudicotyledons</taxon>
        <taxon>Gunneridae</taxon>
        <taxon>Pentapetalae</taxon>
        <taxon>asterids</taxon>
        <taxon>lamiids</taxon>
        <taxon>Solanales</taxon>
        <taxon>Solanaceae</taxon>
        <taxon>Nicotianoideae</taxon>
        <taxon>Nicotianeae</taxon>
        <taxon>Nicotiana</taxon>
    </lineage>
</organism>
<reference evidence="3" key="1">
    <citation type="journal article" date="2013" name="Genome Biol.">
        <title>Reference genomes and transcriptomes of Nicotiana sylvestris and Nicotiana tomentosiformis.</title>
        <authorList>
            <person name="Sierro N."/>
            <person name="Battey J.N."/>
            <person name="Ouadi S."/>
            <person name="Bovet L."/>
            <person name="Goepfert S."/>
            <person name="Bakaher N."/>
            <person name="Peitsch M.C."/>
            <person name="Ivanov N.V."/>
        </authorList>
    </citation>
    <scope>NUCLEOTIDE SEQUENCE [LARGE SCALE GENOMIC DNA]</scope>
</reference>
<sequence length="386" mass="44354">MANWAELPHELLVLIPKRVKVIEDFIAFGAVCTSWRTAATKENFDVFSPQVPLLMLADDKDDDYREFYSLSKGKVSRILYLPEARGRECFPSEGWLFTMSYYGEFNLLHPFSRTQIQLPSPKALLALQGFDEIPKGEIYHMIDKAVLSANPSLTSDYVLVISYYTDVNHLAFWRPGDLSWTKFEIEYRVGGVFNMIYYKGQFIFVTYAGEVCVFYVPGPSISQPIVESRLFWLDDNLNLFRHKKHSINFYLVEVDDKLLLVNRFAHPRRERNEPPREEGDGPKTFKFEVYELDVINGKLKKINTLGNLAVFLSVNGASFVESSKFTGVKPDHIYFTDDWREENAVLEDGGGRDMGAYNLEDGNVESFYPELSLSLICPPTWITPSF</sequence>
<proteinExistence type="predicted"/>
<dbReference type="Gene3D" id="1.20.1280.50">
    <property type="match status" value="1"/>
</dbReference>
<dbReference type="PANTHER" id="PTHR44259">
    <property type="entry name" value="OS07G0183000 PROTEIN-RELATED"/>
    <property type="match status" value="1"/>
</dbReference>
<dbReference type="Pfam" id="PF00646">
    <property type="entry name" value="F-box"/>
    <property type="match status" value="1"/>
</dbReference>
<dbReference type="KEGG" id="nsy:104223942"/>
<reference evidence="4" key="2">
    <citation type="submission" date="2025-08" db="UniProtKB">
        <authorList>
            <consortium name="RefSeq"/>
        </authorList>
    </citation>
    <scope>IDENTIFICATION</scope>
    <source>
        <tissue evidence="4">Leaf</tissue>
    </source>
</reference>